<dbReference type="RefSeq" id="WP_086566340.1">
    <property type="nucleotide sequence ID" value="NZ_CP071595.1"/>
</dbReference>
<organism evidence="5 6">
    <name type="scientific">Streptomyces griseocarneus</name>
    <dbReference type="NCBI Taxonomy" id="51201"/>
    <lineage>
        <taxon>Bacteria</taxon>
        <taxon>Bacillati</taxon>
        <taxon>Actinomycetota</taxon>
        <taxon>Actinomycetes</taxon>
        <taxon>Kitasatosporales</taxon>
        <taxon>Streptomycetaceae</taxon>
        <taxon>Streptomyces</taxon>
    </lineage>
</organism>
<dbReference type="PANTHER" id="PTHR46796:SF15">
    <property type="entry name" value="BLL1074 PROTEIN"/>
    <property type="match status" value="1"/>
</dbReference>
<keyword evidence="3" id="KW-0804">Transcription</keyword>
<feature type="domain" description="HTH araC/xylS-type" evidence="4">
    <location>
        <begin position="136"/>
        <end position="236"/>
    </location>
</feature>
<dbReference type="Gene3D" id="1.10.10.60">
    <property type="entry name" value="Homeodomain-like"/>
    <property type="match status" value="1"/>
</dbReference>
<dbReference type="SMART" id="SM00342">
    <property type="entry name" value="HTH_ARAC"/>
    <property type="match status" value="1"/>
</dbReference>
<keyword evidence="6" id="KW-1185">Reference proteome</keyword>
<name>A0ABX7RM71_9ACTN</name>
<dbReference type="PROSITE" id="PS01124">
    <property type="entry name" value="HTH_ARAC_FAMILY_2"/>
    <property type="match status" value="1"/>
</dbReference>
<keyword evidence="2" id="KW-0238">DNA-binding</keyword>
<keyword evidence="1" id="KW-0805">Transcription regulation</keyword>
<dbReference type="EMBL" id="CP071595">
    <property type="protein sequence ID" value="QSY49355.1"/>
    <property type="molecule type" value="Genomic_DNA"/>
</dbReference>
<evidence type="ECO:0000256" key="3">
    <source>
        <dbReference type="ARBA" id="ARBA00023163"/>
    </source>
</evidence>
<reference evidence="5 6" key="1">
    <citation type="submission" date="2021-03" db="EMBL/GenBank/DDBJ databases">
        <title>Streptomyces strains.</title>
        <authorList>
            <person name="Lund M.B."/>
            <person name="Toerring T."/>
        </authorList>
    </citation>
    <scope>NUCLEOTIDE SEQUENCE [LARGE SCALE GENOMIC DNA]</scope>
    <source>
        <strain evidence="5 6">KCC S-1010</strain>
    </source>
</reference>
<sequence>MAGFRDRDGGPVDMRVVPHPAVTVVLEFGAGPLAVDAAAGRQQYRDLVAGFGHGAVRVRGENVECVEVRLSPVAAYAVLGTSPAELDHIVVALEDLWGQEAAQIRQQLVEAASWQERFALAEAALARRSVTGAAVDREVAWAWDRIVADRGRVRIEELAAEIGWSRKRLWSRFRSQIGLPPKRAAKLVRFDHAVHRLALGESAARIAADSGYVDQSHLHRDVLAFTGVTPATCAGDTGLAVDGIAYAEYGALPLRLSRLAPPAMALHL</sequence>
<dbReference type="Proteomes" id="UP000671836">
    <property type="component" value="Chromosome"/>
</dbReference>
<evidence type="ECO:0000256" key="2">
    <source>
        <dbReference type="ARBA" id="ARBA00023125"/>
    </source>
</evidence>
<evidence type="ECO:0000313" key="5">
    <source>
        <dbReference type="EMBL" id="QSY49355.1"/>
    </source>
</evidence>
<evidence type="ECO:0000259" key="4">
    <source>
        <dbReference type="PROSITE" id="PS01124"/>
    </source>
</evidence>
<evidence type="ECO:0000313" key="6">
    <source>
        <dbReference type="Proteomes" id="UP000671836"/>
    </source>
</evidence>
<dbReference type="InterPro" id="IPR018060">
    <property type="entry name" value="HTH_AraC"/>
</dbReference>
<evidence type="ECO:0000256" key="1">
    <source>
        <dbReference type="ARBA" id="ARBA00023015"/>
    </source>
</evidence>
<protein>
    <submittedName>
        <fullName evidence="5">AraC family transcriptional regulator</fullName>
    </submittedName>
</protein>
<gene>
    <name evidence="5" type="ORF">J3S04_31260</name>
</gene>
<dbReference type="PANTHER" id="PTHR46796">
    <property type="entry name" value="HTH-TYPE TRANSCRIPTIONAL ACTIVATOR RHAS-RELATED"/>
    <property type="match status" value="1"/>
</dbReference>
<accession>A0ABX7RM71</accession>
<dbReference type="Pfam" id="PF12833">
    <property type="entry name" value="HTH_18"/>
    <property type="match status" value="1"/>
</dbReference>
<dbReference type="InterPro" id="IPR050204">
    <property type="entry name" value="AraC_XylS_family_regulators"/>
</dbReference>
<proteinExistence type="predicted"/>